<keyword evidence="1" id="KW-0812">Transmembrane</keyword>
<gene>
    <name evidence="2" type="ORF">g.22318</name>
</gene>
<keyword evidence="1" id="KW-1133">Transmembrane helix</keyword>
<evidence type="ECO:0000256" key="1">
    <source>
        <dbReference type="SAM" id="Phobius"/>
    </source>
</evidence>
<organism evidence="2">
    <name type="scientific">Schizaphis graminum</name>
    <name type="common">Green bug aphid</name>
    <dbReference type="NCBI Taxonomy" id="13262"/>
    <lineage>
        <taxon>Eukaryota</taxon>
        <taxon>Metazoa</taxon>
        <taxon>Ecdysozoa</taxon>
        <taxon>Arthropoda</taxon>
        <taxon>Hexapoda</taxon>
        <taxon>Insecta</taxon>
        <taxon>Pterygota</taxon>
        <taxon>Neoptera</taxon>
        <taxon>Paraneoptera</taxon>
        <taxon>Hemiptera</taxon>
        <taxon>Sternorrhyncha</taxon>
        <taxon>Aphidomorpha</taxon>
        <taxon>Aphidoidea</taxon>
        <taxon>Aphididae</taxon>
        <taxon>Aphidini</taxon>
        <taxon>Schizaphis</taxon>
    </lineage>
</organism>
<dbReference type="EMBL" id="GGMR01007518">
    <property type="protein sequence ID" value="MBY20137.1"/>
    <property type="molecule type" value="Transcribed_RNA"/>
</dbReference>
<protein>
    <submittedName>
        <fullName evidence="2">Uncharacterized protein</fullName>
    </submittedName>
</protein>
<feature type="transmembrane region" description="Helical" evidence="1">
    <location>
        <begin position="222"/>
        <end position="245"/>
    </location>
</feature>
<sequence>MATKCFDIDEDDETGETTDWVAYNKPPTVLYNISNDHITFQNANWNTEEIYNLEITKECKYNSLIFNCSTTLKPINEYTGETTGFELIKSCEVYKRQLKEGIKRQIPYMKQVAQIFIKNADTEKNNTDVRTITTPIKQIKEINNITNINIYINTTELIIHTSTTKPHTNTTVESIINATNSTIKLENTFAKSEMSNNNITNKNNVTKCIENLVQKQNNFKNDYFICITLGIFLMITILSIVYVFCKYKCIERYRYKYVMNQIDLRRTNLKELEL</sequence>
<reference evidence="2" key="1">
    <citation type="submission" date="2018-04" db="EMBL/GenBank/DDBJ databases">
        <title>Transcriptome of Schizaphis graminum biotype I.</title>
        <authorList>
            <person name="Scully E.D."/>
            <person name="Geib S.M."/>
            <person name="Palmer N.A."/>
            <person name="Koch K."/>
            <person name="Bradshaw J."/>
            <person name="Heng-Moss T."/>
            <person name="Sarath G."/>
        </authorList>
    </citation>
    <scope>NUCLEOTIDE SEQUENCE</scope>
</reference>
<accession>A0A2S2NSM7</accession>
<name>A0A2S2NSM7_SCHGA</name>
<dbReference type="AlphaFoldDB" id="A0A2S2NSM7"/>
<evidence type="ECO:0000313" key="2">
    <source>
        <dbReference type="EMBL" id="MBY20137.1"/>
    </source>
</evidence>
<proteinExistence type="predicted"/>
<keyword evidence="1" id="KW-0472">Membrane</keyword>